<evidence type="ECO:0000313" key="2">
    <source>
        <dbReference type="Proteomes" id="UP000603434"/>
    </source>
</evidence>
<reference evidence="1 2" key="1">
    <citation type="submission" date="2020-08" db="EMBL/GenBank/DDBJ databases">
        <title>Bridging the membrane lipid divide: bacteria of the FCB group superphylum have the potential to synthesize archaeal ether lipids.</title>
        <authorList>
            <person name="Villanueva L."/>
            <person name="Von Meijenfeldt F.A.B."/>
            <person name="Westbye A.B."/>
            <person name="Yadav S."/>
            <person name="Hopmans E.C."/>
            <person name="Dutilh B.E."/>
            <person name="Sinninghe Damste J.S."/>
        </authorList>
    </citation>
    <scope>NUCLEOTIDE SEQUENCE [LARGE SCALE GENOMIC DNA]</scope>
    <source>
        <strain evidence="1">NIOZ-UU30</strain>
    </source>
</reference>
<protein>
    <submittedName>
        <fullName evidence="1">Uncharacterized protein</fullName>
    </submittedName>
</protein>
<evidence type="ECO:0000313" key="1">
    <source>
        <dbReference type="EMBL" id="MBC8360722.1"/>
    </source>
</evidence>
<sequence length="49" mass="5834">MEYTCADYRIEMMLLSLKRRLEHENLSPEEKKDILAHIKRLEAAMGLNE</sequence>
<accession>A0A8J6NJP5</accession>
<comment type="caution">
    <text evidence="1">The sequence shown here is derived from an EMBL/GenBank/DDBJ whole genome shotgun (WGS) entry which is preliminary data.</text>
</comment>
<name>A0A8J6NJP5_9BACT</name>
<dbReference type="EMBL" id="JACNJH010000102">
    <property type="protein sequence ID" value="MBC8360722.1"/>
    <property type="molecule type" value="Genomic_DNA"/>
</dbReference>
<dbReference type="Proteomes" id="UP000603434">
    <property type="component" value="Unassembled WGS sequence"/>
</dbReference>
<gene>
    <name evidence="1" type="ORF">H8E23_04940</name>
</gene>
<dbReference type="AlphaFoldDB" id="A0A8J6NJP5"/>
<organism evidence="1 2">
    <name type="scientific">Candidatus Desulfatibia profunda</name>
    <dbReference type="NCBI Taxonomy" id="2841695"/>
    <lineage>
        <taxon>Bacteria</taxon>
        <taxon>Pseudomonadati</taxon>
        <taxon>Thermodesulfobacteriota</taxon>
        <taxon>Desulfobacteria</taxon>
        <taxon>Desulfobacterales</taxon>
        <taxon>Desulfobacterales incertae sedis</taxon>
        <taxon>Candidatus Desulfatibia</taxon>
    </lineage>
</organism>
<proteinExistence type="predicted"/>